<sequence>MNTAGVCVPFMSSALLLVLAFGAQSDVVAQEGSKTLAVIALEYPPFTTETQADKGSSFRALQKYLHSKHLEFELQPLFLPSARAQSEILAGNWCASFYPPPDIVREESRFVLLSDSLVSLGIFRRRQEDPFVWKDLSELGGGKIALLRSKVDGSFLQQFTDAGLTIEFVGDISTGLRMLSKGRVDYAFGDSDALSVLTLPKEMRENLQFSSTHLMEFPVGVFVNPMCPEAAEVLETVPASD</sequence>
<evidence type="ECO:0008006" key="4">
    <source>
        <dbReference type="Google" id="ProtNLM"/>
    </source>
</evidence>
<evidence type="ECO:0000313" key="3">
    <source>
        <dbReference type="Proteomes" id="UP000596252"/>
    </source>
</evidence>
<feature type="signal peptide" evidence="1">
    <location>
        <begin position="1"/>
        <end position="29"/>
    </location>
</feature>
<protein>
    <recommendedName>
        <fullName evidence="4">Solute-binding protein family 3/N-terminal domain-containing protein</fullName>
    </recommendedName>
</protein>
<accession>A0ABX7G062</accession>
<dbReference type="EMBL" id="CP069213">
    <property type="protein sequence ID" value="QRH00686.1"/>
    <property type="molecule type" value="Genomic_DNA"/>
</dbReference>
<evidence type="ECO:0000256" key="1">
    <source>
        <dbReference type="SAM" id="SignalP"/>
    </source>
</evidence>
<name>A0ABX7G062_9GAMM</name>
<keyword evidence="1" id="KW-0732">Signal</keyword>
<dbReference type="RefSeq" id="WP_203324398.1">
    <property type="nucleotide sequence ID" value="NZ_CP069213.1"/>
</dbReference>
<gene>
    <name evidence="2" type="ORF">JQC75_12440</name>
</gene>
<organism evidence="2 3">
    <name type="scientific">Shewanella litorisediminis</name>
    <dbReference type="NCBI Taxonomy" id="1173586"/>
    <lineage>
        <taxon>Bacteria</taxon>
        <taxon>Pseudomonadati</taxon>
        <taxon>Pseudomonadota</taxon>
        <taxon>Gammaproteobacteria</taxon>
        <taxon>Alteromonadales</taxon>
        <taxon>Shewanellaceae</taxon>
        <taxon>Shewanella</taxon>
    </lineage>
</organism>
<keyword evidence="3" id="KW-1185">Reference proteome</keyword>
<dbReference type="Gene3D" id="3.40.190.10">
    <property type="entry name" value="Periplasmic binding protein-like II"/>
    <property type="match status" value="2"/>
</dbReference>
<reference evidence="2 3" key="1">
    <citation type="journal article" date="2012" name="Antonie Van Leeuwenhoek">
        <title>Shewanella litorisediminis sp. nov., a gammaproteobacterium isolated from a tidal flat sediment.</title>
        <authorList>
            <person name="Lee M.H."/>
            <person name="Yoon J.H."/>
        </authorList>
    </citation>
    <scope>NUCLEOTIDE SEQUENCE [LARGE SCALE GENOMIC DNA]</scope>
    <source>
        <strain evidence="2 3">SMK1-12</strain>
    </source>
</reference>
<dbReference type="Proteomes" id="UP000596252">
    <property type="component" value="Chromosome"/>
</dbReference>
<evidence type="ECO:0000313" key="2">
    <source>
        <dbReference type="EMBL" id="QRH00686.1"/>
    </source>
</evidence>
<dbReference type="SUPFAM" id="SSF53850">
    <property type="entry name" value="Periplasmic binding protein-like II"/>
    <property type="match status" value="1"/>
</dbReference>
<proteinExistence type="predicted"/>
<feature type="chain" id="PRO_5045698178" description="Solute-binding protein family 3/N-terminal domain-containing protein" evidence="1">
    <location>
        <begin position="30"/>
        <end position="241"/>
    </location>
</feature>